<evidence type="ECO:0000256" key="1">
    <source>
        <dbReference type="ARBA" id="ARBA00001933"/>
    </source>
</evidence>
<reference evidence="3" key="1">
    <citation type="submission" date="2019-04" db="EMBL/GenBank/DDBJ databases">
        <title>Friends and foes A comparative genomics studyof 23 Aspergillus species from section Flavi.</title>
        <authorList>
            <consortium name="DOE Joint Genome Institute"/>
            <person name="Kjaerbolling I."/>
            <person name="Vesth T."/>
            <person name="Frisvad J.C."/>
            <person name="Nybo J.L."/>
            <person name="Theobald S."/>
            <person name="Kildgaard S."/>
            <person name="Isbrandt T."/>
            <person name="Kuo A."/>
            <person name="Sato A."/>
            <person name="Lyhne E.K."/>
            <person name="Kogle M.E."/>
            <person name="Wiebenga A."/>
            <person name="Kun R.S."/>
            <person name="Lubbers R.J."/>
            <person name="Makela M.R."/>
            <person name="Barry K."/>
            <person name="Chovatia M."/>
            <person name="Clum A."/>
            <person name="Daum C."/>
            <person name="Haridas S."/>
            <person name="He G."/>
            <person name="LaButti K."/>
            <person name="Lipzen A."/>
            <person name="Mondo S."/>
            <person name="Riley R."/>
            <person name="Salamov A."/>
            <person name="Simmons B.A."/>
            <person name="Magnuson J.K."/>
            <person name="Henrissat B."/>
            <person name="Mortensen U.H."/>
            <person name="Larsen T.O."/>
            <person name="Devries R.P."/>
            <person name="Grigoriev I.V."/>
            <person name="Machida M."/>
            <person name="Baker S.E."/>
            <person name="Andersen M.R."/>
        </authorList>
    </citation>
    <scope>NUCLEOTIDE SEQUENCE [LARGE SCALE GENOMIC DNA]</scope>
    <source>
        <strain evidence="3">IBT 14317</strain>
    </source>
</reference>
<sequence length="286" mass="31199">MEKPHWTKVTGRFGDLGGQYVPEAMKTCLAELEAGFNSAVNDPGFWKKYHSYGLSDHARGADIWLKREDLNHTGSYKINDALGAGHHGYATANVCVKFGMKCTIFMGADNIRRQPGIKFGPHPFPTTVRTFQSVIGDETKSQMKQELGKLPDAVVVCLGGGSNAAGMFYPFEEEPVKLTSLSSGSVGVLYGVRIYVLQDQNGQISDSHSVSVGLNYPGAGPELANLKYNNRATFLVATDNRSLECSHAVWVAIETAKELGPGKNLVLNEWTGRQVTYTDICHVELP</sequence>
<comment type="cofactor">
    <cofactor evidence="1">
        <name>pyridoxal 5'-phosphate</name>
        <dbReference type="ChEBI" id="CHEBI:597326"/>
    </cofactor>
</comment>
<dbReference type="Gene3D" id="3.40.50.1100">
    <property type="match status" value="2"/>
</dbReference>
<dbReference type="InterPro" id="IPR036052">
    <property type="entry name" value="TrpB-like_PALP_sf"/>
</dbReference>
<dbReference type="OrthoDB" id="10050244at2759"/>
<dbReference type="PANTHER" id="PTHR48077">
    <property type="entry name" value="TRYPTOPHAN SYNTHASE-RELATED"/>
    <property type="match status" value="1"/>
</dbReference>
<dbReference type="Proteomes" id="UP000326877">
    <property type="component" value="Unassembled WGS sequence"/>
</dbReference>
<evidence type="ECO:0000256" key="2">
    <source>
        <dbReference type="ARBA" id="ARBA00022898"/>
    </source>
</evidence>
<gene>
    <name evidence="3" type="ORF">BDV23DRAFT_170438</name>
</gene>
<dbReference type="GO" id="GO:0005737">
    <property type="term" value="C:cytoplasm"/>
    <property type="evidence" value="ECO:0007669"/>
    <property type="project" value="TreeGrafter"/>
</dbReference>
<accession>A0A5N7CFR6</accession>
<dbReference type="AlphaFoldDB" id="A0A5N7CFR6"/>
<name>A0A5N7CFR6_PETAA</name>
<dbReference type="EMBL" id="ML735232">
    <property type="protein sequence ID" value="KAE8393031.1"/>
    <property type="molecule type" value="Genomic_DNA"/>
</dbReference>
<dbReference type="SUPFAM" id="SSF53686">
    <property type="entry name" value="Tryptophan synthase beta subunit-like PLP-dependent enzymes"/>
    <property type="match status" value="1"/>
</dbReference>
<evidence type="ECO:0000313" key="3">
    <source>
        <dbReference type="EMBL" id="KAE8393031.1"/>
    </source>
</evidence>
<dbReference type="PANTHER" id="PTHR48077:SF3">
    <property type="entry name" value="TRYPTOPHAN SYNTHASE"/>
    <property type="match status" value="1"/>
</dbReference>
<proteinExistence type="predicted"/>
<protein>
    <submittedName>
        <fullName evidence="3">Tryptophan synthase beta subunit-like PLP-dependent enzyme</fullName>
    </submittedName>
</protein>
<dbReference type="GO" id="GO:0004834">
    <property type="term" value="F:tryptophan synthase activity"/>
    <property type="evidence" value="ECO:0007669"/>
    <property type="project" value="InterPro"/>
</dbReference>
<keyword evidence="2" id="KW-0663">Pyridoxal phosphate</keyword>
<dbReference type="InterPro" id="IPR023026">
    <property type="entry name" value="Trp_synth_beta/beta-like"/>
</dbReference>
<organism evidence="3">
    <name type="scientific">Petromyces alliaceus</name>
    <name type="common">Aspergillus alliaceus</name>
    <dbReference type="NCBI Taxonomy" id="209559"/>
    <lineage>
        <taxon>Eukaryota</taxon>
        <taxon>Fungi</taxon>
        <taxon>Dikarya</taxon>
        <taxon>Ascomycota</taxon>
        <taxon>Pezizomycotina</taxon>
        <taxon>Eurotiomycetes</taxon>
        <taxon>Eurotiomycetidae</taxon>
        <taxon>Eurotiales</taxon>
        <taxon>Aspergillaceae</taxon>
        <taxon>Aspergillus</taxon>
        <taxon>Aspergillus subgen. Circumdati</taxon>
    </lineage>
</organism>